<dbReference type="GO" id="GO:0008080">
    <property type="term" value="F:N-acetyltransferase activity"/>
    <property type="evidence" value="ECO:0007669"/>
    <property type="project" value="InterPro"/>
</dbReference>
<dbReference type="CDD" id="cd04301">
    <property type="entry name" value="NAT_SF"/>
    <property type="match status" value="1"/>
</dbReference>
<accession>A0A0K9UIY6</accession>
<dbReference type="InterPro" id="IPR050769">
    <property type="entry name" value="NAT_camello-type"/>
</dbReference>
<dbReference type="InterPro" id="IPR000182">
    <property type="entry name" value="GNAT_dom"/>
</dbReference>
<evidence type="ECO:0000259" key="2">
    <source>
        <dbReference type="PROSITE" id="PS51186"/>
    </source>
</evidence>
<proteinExistence type="predicted"/>
<dbReference type="RefSeq" id="WP_000495104.1">
    <property type="nucleotide sequence ID" value="NZ_KQ257338.1"/>
</dbReference>
<reference evidence="3 4" key="2">
    <citation type="submission" date="2010-08" db="EMBL/GenBank/DDBJ databases">
        <title>The Genome Sequence of Vibrio cholerae strain 2740-80.</title>
        <authorList>
            <consortium name="The Broad Institute Genome Sequencing Platform"/>
            <person name="Colwell R."/>
            <person name="Young S.K."/>
            <person name="Zeng Q."/>
            <person name="Alvarado L."/>
            <person name="Berlin A."/>
            <person name="Chapman S."/>
            <person name="Chen Z."/>
            <person name="Freedman E."/>
            <person name="Gellesch M."/>
            <person name="Goldberg J."/>
            <person name="Griggs A."/>
            <person name="Gujja S."/>
            <person name="Heilman E."/>
            <person name="Heiman D."/>
            <person name="Howarth C."/>
            <person name="Larson L."/>
            <person name="Mehta T."/>
            <person name="Neiman D.N."/>
            <person name="Park D."/>
            <person name="Pearson M."/>
            <person name="Roberts A."/>
            <person name="Saif S."/>
            <person name="Shenoy N."/>
            <person name="Sisk P."/>
            <person name="Stolte C."/>
            <person name="Sykes S."/>
            <person name="White J."/>
            <person name="Yandava C."/>
            <person name="Borodovsky M."/>
            <person name="Heidelberg J."/>
            <person name="Haas B."/>
            <person name="Nusbaum C."/>
            <person name="Birren B."/>
        </authorList>
    </citation>
    <scope>NUCLEOTIDE SEQUENCE [LARGE SCALE GENOMIC DNA]</scope>
    <source>
        <strain evidence="3 4">2740-80</strain>
    </source>
</reference>
<dbReference type="PANTHER" id="PTHR13947:SF37">
    <property type="entry name" value="LD18367P"/>
    <property type="match status" value="1"/>
</dbReference>
<organism evidence="3 4">
    <name type="scientific">Vibrio cholerae 2740-80</name>
    <dbReference type="NCBI Taxonomy" id="412614"/>
    <lineage>
        <taxon>Bacteria</taxon>
        <taxon>Pseudomonadati</taxon>
        <taxon>Pseudomonadota</taxon>
        <taxon>Gammaproteobacteria</taxon>
        <taxon>Vibrionales</taxon>
        <taxon>Vibrionaceae</taxon>
        <taxon>Vibrio</taxon>
    </lineage>
</organism>
<dbReference type="PANTHER" id="PTHR13947">
    <property type="entry name" value="GNAT FAMILY N-ACETYLTRANSFERASE"/>
    <property type="match status" value="1"/>
</dbReference>
<gene>
    <name evidence="3" type="ORF">VC274080_023845</name>
</gene>
<dbReference type="PROSITE" id="PS51186">
    <property type="entry name" value="GNAT"/>
    <property type="match status" value="1"/>
</dbReference>
<dbReference type="Gene3D" id="3.40.630.30">
    <property type="match status" value="1"/>
</dbReference>
<evidence type="ECO:0000313" key="3">
    <source>
        <dbReference type="EMBL" id="KNA56270.1"/>
    </source>
</evidence>
<dbReference type="InterPro" id="IPR016181">
    <property type="entry name" value="Acyl_CoA_acyltransferase"/>
</dbReference>
<reference evidence="3 4" key="1">
    <citation type="submission" date="2007-01" db="EMBL/GenBank/DDBJ databases">
        <authorList>
            <person name="Kobayashi T."/>
            <person name="Suzuki M."/>
            <person name="Inoue H."/>
            <person name="Itai R.N."/>
            <person name="Takahashi M."/>
            <person name="Nakanishi H."/>
            <person name="Mori S."/>
            <person name="Nishizawa N.K."/>
        </authorList>
    </citation>
    <scope>NUCLEOTIDE SEQUENCE [LARGE SCALE GENOMIC DNA]</scope>
    <source>
        <strain evidence="3 4">2740-80</strain>
    </source>
</reference>
<dbReference type="Pfam" id="PF00583">
    <property type="entry name" value="Acetyltransf_1"/>
    <property type="match status" value="1"/>
</dbReference>
<sequence length="161" mass="18580">MFTRGNMDVYCKILKPQDSQKYRELRLESLRLYPEAFGSDYKTQSQLPKLFFEQMIEKESNDHIMLGAFYNNELVGLCGLLSLEQSHSLELVQMYVSPNVRGKSIGQTLLTEAKSVLQDRNGDRLELTVYKGNLAAIKSYEKFGFIRVASQLKEIVMHFKL</sequence>
<evidence type="ECO:0000313" key="4">
    <source>
        <dbReference type="Proteomes" id="UP000003017"/>
    </source>
</evidence>
<dbReference type="SUPFAM" id="SSF55729">
    <property type="entry name" value="Acyl-CoA N-acyltransferases (Nat)"/>
    <property type="match status" value="1"/>
</dbReference>
<feature type="domain" description="N-acetyltransferase" evidence="2">
    <location>
        <begin position="20"/>
        <end position="161"/>
    </location>
</feature>
<keyword evidence="1 3" id="KW-0808">Transferase</keyword>
<evidence type="ECO:0000256" key="1">
    <source>
        <dbReference type="ARBA" id="ARBA00022679"/>
    </source>
</evidence>
<name>A0A0K9UIY6_VIBCL</name>
<comment type="caution">
    <text evidence="3">The sequence shown here is derived from an EMBL/GenBank/DDBJ whole genome shotgun (WGS) entry which is preliminary data.</text>
</comment>
<dbReference type="Proteomes" id="UP000003017">
    <property type="component" value="Unassembled WGS sequence"/>
</dbReference>
<dbReference type="EMBL" id="AAUT02000028">
    <property type="protein sequence ID" value="KNA56270.1"/>
    <property type="molecule type" value="Genomic_DNA"/>
</dbReference>
<dbReference type="AlphaFoldDB" id="A0A0K9UIY6"/>
<protein>
    <submittedName>
        <fullName evidence="3">Gnat family Acetyltransferase</fullName>
    </submittedName>
</protein>